<dbReference type="FunFam" id="3.40.640.10:FF:000004">
    <property type="entry name" value="Acetylornithine aminotransferase"/>
    <property type="match status" value="1"/>
</dbReference>
<dbReference type="PANTHER" id="PTHR11986:SF58">
    <property type="entry name" value="LEUCINE_METHIONINE RACEMASE"/>
    <property type="match status" value="1"/>
</dbReference>
<keyword evidence="7" id="KW-0808">Transferase</keyword>
<comment type="similarity">
    <text evidence="2 6">Belongs to the class-III pyridoxal-phosphate-dependent aminotransferase family.</text>
</comment>
<dbReference type="GO" id="GO:0030170">
    <property type="term" value="F:pyridoxal phosphate binding"/>
    <property type="evidence" value="ECO:0007669"/>
    <property type="project" value="InterPro"/>
</dbReference>
<keyword evidence="4 6" id="KW-0663">Pyridoxal phosphate</keyword>
<protein>
    <submittedName>
        <fullName evidence="7">Aminotransferase class-III</fullName>
    </submittedName>
</protein>
<sequence>MKVSYMEENFDASVLEAPIINVIPPGPKSLKLLKDQEEYETSAVNYPKYFKIAIDKAQGSTITDVDGNVYIDLVTGISVVNLGHNNPFIRRRVQEQLEKVWHTLEIPTEIRVNFSKKLLSTLGFKAKLLFTTTGADAVEAAVKIARYVTGKRTIIAFEGSYHGITAGTLGLTGANRFKEFNPFFDDRVVKFPYPYPYRCPFKDCLNEILRLLDYAMSNPGYLGGDVAGILVEPIQGEGGYVVPPKGFLKGLKELAEKYSVPLIVDEVQTGVGRTGKMWAYQWENIEPDIVVISKAIGEGIPVSMVGYREEFNKLPTGFHLGTYRGNPLGLAAGLASLEFIEKYNILPRVERLGKKILEELSEVENSHVGDIRGLGFMIGIELVRNGNEPWSEGTKIVIEEALKRGLLVYKAGRWDNVIRLMPPLTIPEPLLNKAVEILKRILNSI</sequence>
<dbReference type="Gene3D" id="3.40.640.10">
    <property type="entry name" value="Type I PLP-dependent aspartate aminotransferase-like (Major domain)"/>
    <property type="match status" value="1"/>
</dbReference>
<dbReference type="GO" id="GO:0009085">
    <property type="term" value="P:lysine biosynthetic process"/>
    <property type="evidence" value="ECO:0007669"/>
    <property type="project" value="UniProtKB-KW"/>
</dbReference>
<evidence type="ECO:0000256" key="6">
    <source>
        <dbReference type="RuleBase" id="RU003560"/>
    </source>
</evidence>
<evidence type="ECO:0000256" key="2">
    <source>
        <dbReference type="ARBA" id="ARBA00008954"/>
    </source>
</evidence>
<comment type="cofactor">
    <cofactor evidence="1">
        <name>pyridoxal 5'-phosphate</name>
        <dbReference type="ChEBI" id="CHEBI:597326"/>
    </cofactor>
</comment>
<dbReference type="InterPro" id="IPR015421">
    <property type="entry name" value="PyrdxlP-dep_Trfase_major"/>
</dbReference>
<dbReference type="Pfam" id="PF00202">
    <property type="entry name" value="Aminotran_3"/>
    <property type="match status" value="1"/>
</dbReference>
<dbReference type="GO" id="GO:0008483">
    <property type="term" value="F:transaminase activity"/>
    <property type="evidence" value="ECO:0007669"/>
    <property type="project" value="UniProtKB-KW"/>
</dbReference>
<keyword evidence="7" id="KW-0032">Aminotransferase</keyword>
<evidence type="ECO:0000256" key="5">
    <source>
        <dbReference type="ARBA" id="ARBA00023154"/>
    </source>
</evidence>
<dbReference type="InterPro" id="IPR015422">
    <property type="entry name" value="PyrdxlP-dep_Trfase_small"/>
</dbReference>
<proteinExistence type="inferred from homology"/>
<dbReference type="EMBL" id="CP001401">
    <property type="protein sequence ID" value="ACP56484.1"/>
    <property type="molecule type" value="Genomic_DNA"/>
</dbReference>
<evidence type="ECO:0000313" key="8">
    <source>
        <dbReference type="Proteomes" id="UP000002307"/>
    </source>
</evidence>
<reference evidence="7 8" key="1">
    <citation type="journal article" date="2009" name="Proc. Natl. Acad. Sci. U.S.A.">
        <title>Biogeography of the Sulfolobus islandicus pan-genome.</title>
        <authorList>
            <person name="Reno M.L."/>
            <person name="Held N.L."/>
            <person name="Fields C.J."/>
            <person name="Burke P.V."/>
            <person name="Whitaker R.J."/>
        </authorList>
    </citation>
    <scope>NUCLEOTIDE SEQUENCE [LARGE SCALE GENOMIC DNA]</scope>
    <source>
        <strain evidence="7 8">M.16.27</strain>
    </source>
</reference>
<gene>
    <name evidence="7" type="ordered locus">M1627_2647</name>
</gene>
<keyword evidence="3" id="KW-0028">Amino-acid biosynthesis</keyword>
<dbReference type="InterPro" id="IPR015424">
    <property type="entry name" value="PyrdxlP-dep_Trfase"/>
</dbReference>
<evidence type="ECO:0000313" key="7">
    <source>
        <dbReference type="EMBL" id="ACP56484.1"/>
    </source>
</evidence>
<name>C3N2Y7_SACI3</name>
<dbReference type="PIRSF" id="PIRSF000521">
    <property type="entry name" value="Transaminase_4ab_Lys_Orn"/>
    <property type="match status" value="1"/>
</dbReference>
<dbReference type="InterPro" id="IPR005814">
    <property type="entry name" value="Aminotrans_3"/>
</dbReference>
<evidence type="ECO:0000256" key="4">
    <source>
        <dbReference type="ARBA" id="ARBA00022898"/>
    </source>
</evidence>
<evidence type="ECO:0000256" key="1">
    <source>
        <dbReference type="ARBA" id="ARBA00001933"/>
    </source>
</evidence>
<dbReference type="AlphaFoldDB" id="C3N2Y7"/>
<dbReference type="Proteomes" id="UP000002307">
    <property type="component" value="Chromosome"/>
</dbReference>
<organism evidence="7 8">
    <name type="scientific">Saccharolobus islandicus (strain M.16.27)</name>
    <name type="common">Sulfolobus islandicus</name>
    <dbReference type="NCBI Taxonomy" id="427318"/>
    <lineage>
        <taxon>Archaea</taxon>
        <taxon>Thermoproteota</taxon>
        <taxon>Thermoprotei</taxon>
        <taxon>Sulfolobales</taxon>
        <taxon>Sulfolobaceae</taxon>
        <taxon>Saccharolobus</taxon>
    </lineage>
</organism>
<accession>C3N2Y7</accession>
<dbReference type="GO" id="GO:0042802">
    <property type="term" value="F:identical protein binding"/>
    <property type="evidence" value="ECO:0007669"/>
    <property type="project" value="TreeGrafter"/>
</dbReference>
<dbReference type="HOGENOM" id="CLU_016922_10_0_2"/>
<dbReference type="InterPro" id="IPR050103">
    <property type="entry name" value="Class-III_PLP-dep_AT"/>
</dbReference>
<keyword evidence="5" id="KW-0457">Lysine biosynthesis</keyword>
<dbReference type="SUPFAM" id="SSF53383">
    <property type="entry name" value="PLP-dependent transferases"/>
    <property type="match status" value="1"/>
</dbReference>
<dbReference type="KEGG" id="sim:M1627_2647"/>
<evidence type="ECO:0000256" key="3">
    <source>
        <dbReference type="ARBA" id="ARBA00022605"/>
    </source>
</evidence>
<dbReference type="Gene3D" id="3.90.1150.10">
    <property type="entry name" value="Aspartate Aminotransferase, domain 1"/>
    <property type="match status" value="1"/>
</dbReference>
<dbReference type="PANTHER" id="PTHR11986">
    <property type="entry name" value="AMINOTRANSFERASE CLASS III"/>
    <property type="match status" value="1"/>
</dbReference>
<dbReference type="CDD" id="cd00610">
    <property type="entry name" value="OAT_like"/>
    <property type="match status" value="1"/>
</dbReference>